<evidence type="ECO:0000313" key="3">
    <source>
        <dbReference type="Proteomes" id="UP000622707"/>
    </source>
</evidence>
<feature type="domain" description="Hemerythrin-like" evidence="1">
    <location>
        <begin position="8"/>
        <end position="126"/>
    </location>
</feature>
<dbReference type="RefSeq" id="WP_201689552.1">
    <property type="nucleotide sequence ID" value="NZ_JAEQND010000006.1"/>
</dbReference>
<dbReference type="Proteomes" id="UP000622707">
    <property type="component" value="Unassembled WGS sequence"/>
</dbReference>
<keyword evidence="3" id="KW-1185">Reference proteome</keyword>
<dbReference type="EMBL" id="JAEQND010000006">
    <property type="protein sequence ID" value="MBL0425697.1"/>
    <property type="molecule type" value="Genomic_DNA"/>
</dbReference>
<gene>
    <name evidence="2" type="ORF">JI746_11315</name>
</gene>
<proteinExistence type="predicted"/>
<evidence type="ECO:0000313" key="2">
    <source>
        <dbReference type="EMBL" id="MBL0425697.1"/>
    </source>
</evidence>
<accession>A0ABS1JN67</accession>
<organism evidence="2 3">
    <name type="scientific">Ramlibacter alkalitolerans</name>
    <dbReference type="NCBI Taxonomy" id="2039631"/>
    <lineage>
        <taxon>Bacteria</taxon>
        <taxon>Pseudomonadati</taxon>
        <taxon>Pseudomonadota</taxon>
        <taxon>Betaproteobacteria</taxon>
        <taxon>Burkholderiales</taxon>
        <taxon>Comamonadaceae</taxon>
        <taxon>Ramlibacter</taxon>
    </lineage>
</organism>
<sequence>MRKRNLDAIDLLDGDHLAVHALLLSWRELLRTSATPLQRRSLAEEICLELAIHAKLQEELFHPAMQEALRDPQLAEAADALHARQRECIAQVLCTAAEDALHEVRMRQLAECFEQHVLSQRELVFNRARAAWLDLQSLGRSITARRDELRAEPDALRDDALGFARP</sequence>
<dbReference type="InterPro" id="IPR012312">
    <property type="entry name" value="Hemerythrin-like"/>
</dbReference>
<protein>
    <recommendedName>
        <fullName evidence="1">Hemerythrin-like domain-containing protein</fullName>
    </recommendedName>
</protein>
<comment type="caution">
    <text evidence="2">The sequence shown here is derived from an EMBL/GenBank/DDBJ whole genome shotgun (WGS) entry which is preliminary data.</text>
</comment>
<name>A0ABS1JN67_9BURK</name>
<evidence type="ECO:0000259" key="1">
    <source>
        <dbReference type="Pfam" id="PF01814"/>
    </source>
</evidence>
<reference evidence="2 3" key="1">
    <citation type="journal article" date="2017" name="Int. J. Syst. Evol. Microbiol.">
        <title>Ramlibacter alkalitolerans sp. nov., alkali-tolerant bacterium isolated from soil of ginseng.</title>
        <authorList>
            <person name="Lee D.H."/>
            <person name="Cha C.J."/>
        </authorList>
    </citation>
    <scope>NUCLEOTIDE SEQUENCE [LARGE SCALE GENOMIC DNA]</scope>
    <source>
        <strain evidence="2 3">KACC 19305</strain>
    </source>
</reference>
<dbReference type="Pfam" id="PF01814">
    <property type="entry name" value="Hemerythrin"/>
    <property type="match status" value="1"/>
</dbReference>